<dbReference type="AlphaFoldDB" id="A0AAV5HMK3"/>
<organism evidence="3 4">
    <name type="scientific">Rubroshorea leprosula</name>
    <dbReference type="NCBI Taxonomy" id="152421"/>
    <lineage>
        <taxon>Eukaryota</taxon>
        <taxon>Viridiplantae</taxon>
        <taxon>Streptophyta</taxon>
        <taxon>Embryophyta</taxon>
        <taxon>Tracheophyta</taxon>
        <taxon>Spermatophyta</taxon>
        <taxon>Magnoliopsida</taxon>
        <taxon>eudicotyledons</taxon>
        <taxon>Gunneridae</taxon>
        <taxon>Pentapetalae</taxon>
        <taxon>rosids</taxon>
        <taxon>malvids</taxon>
        <taxon>Malvales</taxon>
        <taxon>Dipterocarpaceae</taxon>
        <taxon>Rubroshorea</taxon>
    </lineage>
</organism>
<evidence type="ECO:0000313" key="4">
    <source>
        <dbReference type="Proteomes" id="UP001054252"/>
    </source>
</evidence>
<keyword evidence="4" id="KW-1185">Reference proteome</keyword>
<evidence type="ECO:0000313" key="3">
    <source>
        <dbReference type="EMBL" id="GKU86864.1"/>
    </source>
</evidence>
<protein>
    <submittedName>
        <fullName evidence="3">Uncharacterized protein</fullName>
    </submittedName>
</protein>
<keyword evidence="2" id="KW-0808">Transferase</keyword>
<dbReference type="EMBL" id="BPVZ01000001">
    <property type="protein sequence ID" value="GKU86864.1"/>
    <property type="molecule type" value="Genomic_DNA"/>
</dbReference>
<reference evidence="3 4" key="1">
    <citation type="journal article" date="2021" name="Commun. Biol.">
        <title>The genome of Shorea leprosula (Dipterocarpaceae) highlights the ecological relevance of drought in aseasonal tropical rainforests.</title>
        <authorList>
            <person name="Ng K.K.S."/>
            <person name="Kobayashi M.J."/>
            <person name="Fawcett J.A."/>
            <person name="Hatakeyama M."/>
            <person name="Paape T."/>
            <person name="Ng C.H."/>
            <person name="Ang C.C."/>
            <person name="Tnah L.H."/>
            <person name="Lee C.T."/>
            <person name="Nishiyama T."/>
            <person name="Sese J."/>
            <person name="O'Brien M.J."/>
            <person name="Copetti D."/>
            <person name="Mohd Noor M.I."/>
            <person name="Ong R.C."/>
            <person name="Putra M."/>
            <person name="Sireger I.Z."/>
            <person name="Indrioko S."/>
            <person name="Kosugi Y."/>
            <person name="Izuno A."/>
            <person name="Isagi Y."/>
            <person name="Lee S.L."/>
            <person name="Shimizu K.K."/>
        </authorList>
    </citation>
    <scope>NUCLEOTIDE SEQUENCE [LARGE SCALE GENOMIC DNA]</scope>
    <source>
        <strain evidence="3">214</strain>
    </source>
</reference>
<accession>A0AAV5HMK3</accession>
<comment type="caution">
    <text evidence="3">The sequence shown here is derived from an EMBL/GenBank/DDBJ whole genome shotgun (WGS) entry which is preliminary data.</text>
</comment>
<dbReference type="SUPFAM" id="SSF53335">
    <property type="entry name" value="S-adenosyl-L-methionine-dependent methyltransferases"/>
    <property type="match status" value="1"/>
</dbReference>
<dbReference type="InterPro" id="IPR029063">
    <property type="entry name" value="SAM-dependent_MTases_sf"/>
</dbReference>
<dbReference type="Pfam" id="PF04072">
    <property type="entry name" value="LCM"/>
    <property type="match status" value="1"/>
</dbReference>
<keyword evidence="1" id="KW-0489">Methyltransferase</keyword>
<dbReference type="InterPro" id="IPR007213">
    <property type="entry name" value="Ppm1/Ppm2/Tcmp"/>
</dbReference>
<dbReference type="GO" id="GO:0032259">
    <property type="term" value="P:methylation"/>
    <property type="evidence" value="ECO:0007669"/>
    <property type="project" value="UniProtKB-KW"/>
</dbReference>
<dbReference type="Gene3D" id="3.40.50.150">
    <property type="entry name" value="Vaccinia Virus protein VP39"/>
    <property type="match status" value="1"/>
</dbReference>
<evidence type="ECO:0000256" key="2">
    <source>
        <dbReference type="ARBA" id="ARBA00022679"/>
    </source>
</evidence>
<dbReference type="GO" id="GO:0008168">
    <property type="term" value="F:methyltransferase activity"/>
    <property type="evidence" value="ECO:0007669"/>
    <property type="project" value="UniProtKB-KW"/>
</dbReference>
<evidence type="ECO:0000256" key="1">
    <source>
        <dbReference type="ARBA" id="ARBA00022603"/>
    </source>
</evidence>
<gene>
    <name evidence="3" type="ORF">SLEP1_g1335</name>
</gene>
<dbReference type="Proteomes" id="UP001054252">
    <property type="component" value="Unassembled WGS sequence"/>
</dbReference>
<name>A0AAV5HMK3_9ROSI</name>
<proteinExistence type="predicted"/>
<dbReference type="PANTHER" id="PTHR43619">
    <property type="entry name" value="S-ADENOSYL-L-METHIONINE-DEPENDENT METHYLTRANSFERASE YKTD-RELATED"/>
    <property type="match status" value="1"/>
</dbReference>
<dbReference type="PANTHER" id="PTHR43619:SF2">
    <property type="entry name" value="S-ADENOSYL-L-METHIONINE-DEPENDENT METHYLTRANSFERASES SUPERFAMILY PROTEIN"/>
    <property type="match status" value="1"/>
</dbReference>
<sequence length="135" mass="15818">MKMTHYSKKPWMQLLVLIKRPTGQTEPLFVDPYACCFVHPKIQTDLKKRRSHYCLATKFIDDRLFRTVNHIAGLKQVVLLTDGMDTRPHRLNWPSSTIIFDVSQEQVFKKGAEKLEVLLLFDQFVWFVSVSKPPI</sequence>